<organism evidence="1 2">
    <name type="scientific">Paractinoplanes abujensis</name>
    <dbReference type="NCBI Taxonomy" id="882441"/>
    <lineage>
        <taxon>Bacteria</taxon>
        <taxon>Bacillati</taxon>
        <taxon>Actinomycetota</taxon>
        <taxon>Actinomycetes</taxon>
        <taxon>Micromonosporales</taxon>
        <taxon>Micromonosporaceae</taxon>
        <taxon>Paractinoplanes</taxon>
    </lineage>
</organism>
<reference evidence="1 2" key="1">
    <citation type="submission" date="2020-08" db="EMBL/GenBank/DDBJ databases">
        <title>Sequencing the genomes of 1000 actinobacteria strains.</title>
        <authorList>
            <person name="Klenk H.-P."/>
        </authorList>
    </citation>
    <scope>NUCLEOTIDE SEQUENCE [LARGE SCALE GENOMIC DNA]</scope>
    <source>
        <strain evidence="1 2">DSM 45518</strain>
    </source>
</reference>
<dbReference type="Proteomes" id="UP000542742">
    <property type="component" value="Unassembled WGS sequence"/>
</dbReference>
<gene>
    <name evidence="1" type="ORF">BKA14_003570</name>
</gene>
<protein>
    <submittedName>
        <fullName evidence="1">Uncharacterized protein</fullName>
    </submittedName>
</protein>
<proteinExistence type="predicted"/>
<comment type="caution">
    <text evidence="1">The sequence shown here is derived from an EMBL/GenBank/DDBJ whole genome shotgun (WGS) entry which is preliminary data.</text>
</comment>
<dbReference type="EMBL" id="JACHMF010000001">
    <property type="protein sequence ID" value="MBB4693422.1"/>
    <property type="molecule type" value="Genomic_DNA"/>
</dbReference>
<evidence type="ECO:0000313" key="2">
    <source>
        <dbReference type="Proteomes" id="UP000542742"/>
    </source>
</evidence>
<dbReference type="AlphaFoldDB" id="A0A7W7CRM5"/>
<accession>A0A7W7CRM5</accession>
<dbReference type="RefSeq" id="WP_239093647.1">
    <property type="nucleotide sequence ID" value="NZ_BOMC01000080.1"/>
</dbReference>
<sequence>MSGVEVLRHLLRQSHHARPEDLPEMAMRAAGPVGATAMIIYLVDHQQRRLLPLLAGTAPAREPIGVDGTLAGRA</sequence>
<evidence type="ECO:0000313" key="1">
    <source>
        <dbReference type="EMBL" id="MBB4693422.1"/>
    </source>
</evidence>
<name>A0A7W7CRM5_9ACTN</name>
<keyword evidence="2" id="KW-1185">Reference proteome</keyword>